<dbReference type="PROSITE" id="PS01047">
    <property type="entry name" value="HMA_1"/>
    <property type="match status" value="1"/>
</dbReference>
<dbReference type="InterPro" id="IPR036163">
    <property type="entry name" value="HMA_dom_sf"/>
</dbReference>
<dbReference type="InterPro" id="IPR006121">
    <property type="entry name" value="HMA_dom"/>
</dbReference>
<evidence type="ECO:0000256" key="3">
    <source>
        <dbReference type="ARBA" id="ARBA00023008"/>
    </source>
</evidence>
<keyword evidence="3" id="KW-0186">Copper</keyword>
<evidence type="ECO:0000256" key="2">
    <source>
        <dbReference type="ARBA" id="ARBA00022723"/>
    </source>
</evidence>
<dbReference type="EMBL" id="FRAE01000011">
    <property type="protein sequence ID" value="SHJ71768.1"/>
    <property type="molecule type" value="Genomic_DNA"/>
</dbReference>
<reference evidence="6" key="1">
    <citation type="submission" date="2016-11" db="EMBL/GenBank/DDBJ databases">
        <authorList>
            <person name="Varghese N."/>
            <person name="Submissions S."/>
        </authorList>
    </citation>
    <scope>NUCLEOTIDE SEQUENCE [LARGE SCALE GENOMIC DNA]</scope>
    <source>
        <strain evidence="6">DSM 15518</strain>
    </source>
</reference>
<evidence type="ECO:0000313" key="6">
    <source>
        <dbReference type="Proteomes" id="UP000242497"/>
    </source>
</evidence>
<dbReference type="Proteomes" id="UP000242497">
    <property type="component" value="Unassembled WGS sequence"/>
</dbReference>
<dbReference type="STRING" id="1123349.SAMN02744037_00671"/>
<sequence length="85" mass="9622">MPMEKNFNIRGMTCASCSRAVERAVEKLEGIEEVSVNLATEKMEVKYNENYISYEEIIEAVSKAGYKASIEENNRDIIIPIQGMT</sequence>
<dbReference type="PROSITE" id="PS50846">
    <property type="entry name" value="HMA_2"/>
    <property type="match status" value="1"/>
</dbReference>
<name>A0A1M6LKV5_9FIRM</name>
<dbReference type="Gene3D" id="3.30.70.100">
    <property type="match status" value="1"/>
</dbReference>
<gene>
    <name evidence="5" type="ORF">SAMN02744037_00671</name>
</gene>
<dbReference type="AlphaFoldDB" id="A0A1M6LKV5"/>
<dbReference type="CDD" id="cd00371">
    <property type="entry name" value="HMA"/>
    <property type="match status" value="1"/>
</dbReference>
<evidence type="ECO:0000313" key="5">
    <source>
        <dbReference type="EMBL" id="SHJ71768.1"/>
    </source>
</evidence>
<evidence type="ECO:0000259" key="4">
    <source>
        <dbReference type="PROSITE" id="PS50846"/>
    </source>
</evidence>
<dbReference type="InterPro" id="IPR017969">
    <property type="entry name" value="Heavy-metal-associated_CS"/>
</dbReference>
<dbReference type="GO" id="GO:0046872">
    <property type="term" value="F:metal ion binding"/>
    <property type="evidence" value="ECO:0007669"/>
    <property type="project" value="UniProtKB-KW"/>
</dbReference>
<keyword evidence="6" id="KW-1185">Reference proteome</keyword>
<proteinExistence type="predicted"/>
<protein>
    <recommendedName>
        <fullName evidence="1">Copper chaperone CopZ</fullName>
    </recommendedName>
</protein>
<evidence type="ECO:0000256" key="1">
    <source>
        <dbReference type="ARBA" id="ARBA00015313"/>
    </source>
</evidence>
<dbReference type="PANTHER" id="PTHR46594">
    <property type="entry name" value="P-TYPE CATION-TRANSPORTING ATPASE"/>
    <property type="match status" value="1"/>
</dbReference>
<dbReference type="PANTHER" id="PTHR46594:SF4">
    <property type="entry name" value="P-TYPE CATION-TRANSPORTING ATPASE"/>
    <property type="match status" value="1"/>
</dbReference>
<dbReference type="Pfam" id="PF00403">
    <property type="entry name" value="HMA"/>
    <property type="match status" value="1"/>
</dbReference>
<dbReference type="FunFam" id="3.30.70.100:FF:000005">
    <property type="entry name" value="Copper-exporting P-type ATPase A"/>
    <property type="match status" value="1"/>
</dbReference>
<feature type="domain" description="HMA" evidence="4">
    <location>
        <begin position="3"/>
        <end position="69"/>
    </location>
</feature>
<accession>A0A1M6LKV5</accession>
<keyword evidence="2" id="KW-0479">Metal-binding</keyword>
<dbReference type="PRINTS" id="PR00942">
    <property type="entry name" value="CUATPASEI"/>
</dbReference>
<organism evidence="5 6">
    <name type="scientific">Tepidibacter formicigenes DSM 15518</name>
    <dbReference type="NCBI Taxonomy" id="1123349"/>
    <lineage>
        <taxon>Bacteria</taxon>
        <taxon>Bacillati</taxon>
        <taxon>Bacillota</taxon>
        <taxon>Clostridia</taxon>
        <taxon>Peptostreptococcales</taxon>
        <taxon>Peptostreptococcaceae</taxon>
        <taxon>Tepidibacter</taxon>
    </lineage>
</organism>
<dbReference type="SUPFAM" id="SSF55008">
    <property type="entry name" value="HMA, heavy metal-associated domain"/>
    <property type="match status" value="1"/>
</dbReference>